<dbReference type="EMBL" id="AE017180">
    <property type="protein sequence ID" value="AAR35909.1"/>
    <property type="molecule type" value="Genomic_DNA"/>
</dbReference>
<keyword evidence="4" id="KW-1185">Reference proteome</keyword>
<sequence length="270" mass="29042">MKQSIRAGLMLVVAALVVLAAFPAAAKVRGRVVEYRDGTVTMKGYLAWDPALKGKRPGVLVVHEWWGHNEYARKRARMLAGLGYTALAVDMYGEGKQAPHPDDAAAFAAEVMKNGNLMKDRFMAAMNLLKDQPTVDPGRIGAIGYCFGGAVVLNMARQGVDLAGVVSFHGSLATDRPAEPGGIKARVLVLNGAADRFVPPEQVGAFAAEMARSGAEFGFISYAGAKHSFTNPEADAFAKRFGLDVAYDARADRRSWAEMKRFFHLCFSGG</sequence>
<dbReference type="InterPro" id="IPR029058">
    <property type="entry name" value="AB_hydrolase_fold"/>
</dbReference>
<gene>
    <name evidence="3" type="ordered locus">GSU2536</name>
</gene>
<feature type="signal peptide" evidence="1">
    <location>
        <begin position="1"/>
        <end position="26"/>
    </location>
</feature>
<reference evidence="3 4" key="1">
    <citation type="journal article" date="2003" name="Science">
        <title>Genome of Geobacter sulfurreducens: metal reduction in subsurface environments.</title>
        <authorList>
            <person name="Methe B.A."/>
            <person name="Nelson K.E."/>
            <person name="Eisen J.A."/>
            <person name="Paulsen I.T."/>
            <person name="Nelson W."/>
            <person name="Heidelberg J.F."/>
            <person name="Wu D."/>
            <person name="Wu M."/>
            <person name="Ward N."/>
            <person name="Beanan M.J."/>
            <person name="Dodson R.J."/>
            <person name="Madupu R."/>
            <person name="Brinkac L.M."/>
            <person name="Daugherty S.C."/>
            <person name="DeBoy R.T."/>
            <person name="Durkin A.S."/>
            <person name="Gwinn M."/>
            <person name="Kolonay J.F."/>
            <person name="Sullivan S.A."/>
            <person name="Haft D.H."/>
            <person name="Selengut J."/>
            <person name="Davidsen T.M."/>
            <person name="Zafar N."/>
            <person name="White O."/>
            <person name="Tran B."/>
            <person name="Romero C."/>
            <person name="Forberger H.A."/>
            <person name="Weidman J."/>
            <person name="Khouri H."/>
            <person name="Feldblyum T.V."/>
            <person name="Utterback T.R."/>
            <person name="Van Aken S.E."/>
            <person name="Lovley D.R."/>
            <person name="Fraser C.M."/>
        </authorList>
    </citation>
    <scope>NUCLEOTIDE SEQUENCE [LARGE SCALE GENOMIC DNA]</scope>
    <source>
        <strain evidence="4">ATCC 51573 / DSM 12127 / PCA</strain>
    </source>
</reference>
<dbReference type="AlphaFoldDB" id="Q74A54"/>
<name>Q74A54_GEOSL</name>
<dbReference type="STRING" id="243231.GSU2536"/>
<evidence type="ECO:0000313" key="3">
    <source>
        <dbReference type="EMBL" id="AAR35909.1"/>
    </source>
</evidence>
<dbReference type="PANTHER" id="PTHR22946">
    <property type="entry name" value="DIENELACTONE HYDROLASE DOMAIN-CONTAINING PROTEIN-RELATED"/>
    <property type="match status" value="1"/>
</dbReference>
<dbReference type="FunCoup" id="Q74A54">
    <property type="interactions" value="307"/>
</dbReference>
<feature type="domain" description="Dienelactone hydrolase" evidence="2">
    <location>
        <begin position="43"/>
        <end position="264"/>
    </location>
</feature>
<reference evidence="3 4" key="2">
    <citation type="journal article" date="2012" name="BMC Genomics">
        <title>Comparative genomic analysis of Geobacter sulfurreducens KN400, a strain with enhanced capacity for extracellular electron transfer and electricity production.</title>
        <authorList>
            <person name="Butler J.E."/>
            <person name="Young N.D."/>
            <person name="Aklujkar M."/>
            <person name="Lovley D.R."/>
        </authorList>
    </citation>
    <scope>NUCLEOTIDE SEQUENCE [LARGE SCALE GENOMIC DNA]</scope>
    <source>
        <strain evidence="4">ATCC 51573 / DSM 12127 / PCA</strain>
    </source>
</reference>
<protein>
    <submittedName>
        <fullName evidence="3">Dienelactone hydrolase family protein</fullName>
    </submittedName>
</protein>
<dbReference type="Gene3D" id="3.40.50.1820">
    <property type="entry name" value="alpha/beta hydrolase"/>
    <property type="match status" value="1"/>
</dbReference>
<evidence type="ECO:0000259" key="2">
    <source>
        <dbReference type="Pfam" id="PF01738"/>
    </source>
</evidence>
<dbReference type="KEGG" id="gsu:GSU2536"/>
<proteinExistence type="predicted"/>
<accession>Q74A54</accession>
<dbReference type="InterPro" id="IPR002925">
    <property type="entry name" value="Dienelactn_hydro"/>
</dbReference>
<dbReference type="PANTHER" id="PTHR22946:SF0">
    <property type="entry name" value="DIENELACTONE HYDROLASE DOMAIN-CONTAINING PROTEIN"/>
    <property type="match status" value="1"/>
</dbReference>
<feature type="chain" id="PRO_5004284912" evidence="1">
    <location>
        <begin position="27"/>
        <end position="270"/>
    </location>
</feature>
<organism evidence="3 4">
    <name type="scientific">Geobacter sulfurreducens (strain ATCC 51573 / DSM 12127 / PCA)</name>
    <dbReference type="NCBI Taxonomy" id="243231"/>
    <lineage>
        <taxon>Bacteria</taxon>
        <taxon>Pseudomonadati</taxon>
        <taxon>Thermodesulfobacteriota</taxon>
        <taxon>Desulfuromonadia</taxon>
        <taxon>Geobacterales</taxon>
        <taxon>Geobacteraceae</taxon>
        <taxon>Geobacter</taxon>
    </lineage>
</organism>
<dbReference type="SMR" id="Q74A54"/>
<dbReference type="InterPro" id="IPR050261">
    <property type="entry name" value="FrsA_esterase"/>
</dbReference>
<dbReference type="eggNOG" id="COG0412">
    <property type="taxonomic scope" value="Bacteria"/>
</dbReference>
<dbReference type="SUPFAM" id="SSF53474">
    <property type="entry name" value="alpha/beta-Hydrolases"/>
    <property type="match status" value="1"/>
</dbReference>
<dbReference type="RefSeq" id="WP_010943172.1">
    <property type="nucleotide sequence ID" value="NC_002939.5"/>
</dbReference>
<dbReference type="ESTHER" id="geosl-q74a54">
    <property type="family name" value="Dienelactone_hydrolase"/>
</dbReference>
<dbReference type="Proteomes" id="UP000000577">
    <property type="component" value="Chromosome"/>
</dbReference>
<keyword evidence="3" id="KW-0378">Hydrolase</keyword>
<dbReference type="PATRIC" id="fig|243231.5.peg.2565"/>
<dbReference type="OrthoDB" id="9787933at2"/>
<dbReference type="GO" id="GO:0016787">
    <property type="term" value="F:hydrolase activity"/>
    <property type="evidence" value="ECO:0000318"/>
    <property type="project" value="GO_Central"/>
</dbReference>
<evidence type="ECO:0000313" key="4">
    <source>
        <dbReference type="Proteomes" id="UP000000577"/>
    </source>
</evidence>
<keyword evidence="1" id="KW-0732">Signal</keyword>
<evidence type="ECO:0000256" key="1">
    <source>
        <dbReference type="SAM" id="SignalP"/>
    </source>
</evidence>
<dbReference type="InParanoid" id="Q74A54"/>
<dbReference type="EnsemblBacteria" id="AAR35909">
    <property type="protein sequence ID" value="AAR35909"/>
    <property type="gene ID" value="GSU2536"/>
</dbReference>
<dbReference type="HOGENOM" id="CLU_054590_3_1_7"/>
<dbReference type="Pfam" id="PF01738">
    <property type="entry name" value="DLH"/>
    <property type="match status" value="1"/>
</dbReference>